<accession>A0A0A0D5R0</accession>
<dbReference type="OrthoDB" id="9816011at2"/>
<dbReference type="InterPro" id="IPR009057">
    <property type="entry name" value="Homeodomain-like_sf"/>
</dbReference>
<dbReference type="GO" id="GO:0043565">
    <property type="term" value="F:sequence-specific DNA binding"/>
    <property type="evidence" value="ECO:0007669"/>
    <property type="project" value="InterPro"/>
</dbReference>
<evidence type="ECO:0000313" key="6">
    <source>
        <dbReference type="Proteomes" id="UP000029995"/>
    </source>
</evidence>
<feature type="domain" description="HTH araC/xylS-type" evidence="4">
    <location>
        <begin position="187"/>
        <end position="285"/>
    </location>
</feature>
<dbReference type="SUPFAM" id="SSF51182">
    <property type="entry name" value="RmlC-like cupins"/>
    <property type="match status" value="1"/>
</dbReference>
<dbReference type="Gene3D" id="1.10.10.60">
    <property type="entry name" value="Homeodomain-like"/>
    <property type="match status" value="2"/>
</dbReference>
<sequence>MQPIFEKVTVPGDASWTLLNRRLDDAIPFEWHYHPEFELTLTLNSRGQRHVGDHLGQYDDGDLVLVGPNLPHTWCSRERIDPARPHIALVMWFSLDWAARLVGSLAELRPVGRILDEAGRGLAFSAPAAASVRPAIEAMPELDPAGRLLRLIEVLTALARDEGRVPAGPAPAPLPAAVAAPEQARIDRVLNHIHAHYRDEIPIAALTDLACLSPSAFHRFFRRHTRLTVSRYVAQLRIGQACSLLINSDRPIAHVADEIGYQNIANFNRQFRALKAMTPREFRRSFRG</sequence>
<keyword evidence="1" id="KW-0805">Transcription regulation</keyword>
<dbReference type="AlphaFoldDB" id="A0A0A0D5R0"/>
<evidence type="ECO:0000256" key="3">
    <source>
        <dbReference type="ARBA" id="ARBA00023163"/>
    </source>
</evidence>
<dbReference type="InterPro" id="IPR050204">
    <property type="entry name" value="AraC_XylS_family_regulators"/>
</dbReference>
<dbReference type="PROSITE" id="PS01124">
    <property type="entry name" value="HTH_ARAC_FAMILY_2"/>
    <property type="match status" value="1"/>
</dbReference>
<dbReference type="InterPro" id="IPR011051">
    <property type="entry name" value="RmlC_Cupin_sf"/>
</dbReference>
<name>A0A0A0D5R0_9PROT</name>
<keyword evidence="2" id="KW-0238">DNA-binding</keyword>
<dbReference type="Pfam" id="PF12833">
    <property type="entry name" value="HTH_18"/>
    <property type="match status" value="1"/>
</dbReference>
<dbReference type="EMBL" id="JANX01000333">
    <property type="protein sequence ID" value="KGM32342.1"/>
    <property type="molecule type" value="Genomic_DNA"/>
</dbReference>
<dbReference type="CDD" id="cd06976">
    <property type="entry name" value="cupin_MtlR-like_N"/>
    <property type="match status" value="1"/>
</dbReference>
<dbReference type="PANTHER" id="PTHR46796">
    <property type="entry name" value="HTH-TYPE TRANSCRIPTIONAL ACTIVATOR RHAS-RELATED"/>
    <property type="match status" value="1"/>
</dbReference>
<gene>
    <name evidence="5" type="ORF">P409_21995</name>
</gene>
<dbReference type="SMART" id="SM00342">
    <property type="entry name" value="HTH_ARAC"/>
    <property type="match status" value="1"/>
</dbReference>
<dbReference type="GO" id="GO:0003700">
    <property type="term" value="F:DNA-binding transcription factor activity"/>
    <property type="evidence" value="ECO:0007669"/>
    <property type="project" value="InterPro"/>
</dbReference>
<comment type="caution">
    <text evidence="5">The sequence shown here is derived from an EMBL/GenBank/DDBJ whole genome shotgun (WGS) entry which is preliminary data.</text>
</comment>
<evidence type="ECO:0000313" key="5">
    <source>
        <dbReference type="EMBL" id="KGM32342.1"/>
    </source>
</evidence>
<reference evidence="5 6" key="1">
    <citation type="submission" date="2014-01" db="EMBL/GenBank/DDBJ databases">
        <title>Genome sequence determination for a cystic fibrosis isolate, Inquilinus limosus.</title>
        <authorList>
            <person name="Pino M."/>
            <person name="Di Conza J."/>
            <person name="Gutkind G."/>
        </authorList>
    </citation>
    <scope>NUCLEOTIDE SEQUENCE [LARGE SCALE GENOMIC DNA]</scope>
    <source>
        <strain evidence="5 6">MP06</strain>
    </source>
</reference>
<protein>
    <submittedName>
        <fullName evidence="5">Transcriptional regulator</fullName>
    </submittedName>
</protein>
<dbReference type="SUPFAM" id="SSF46689">
    <property type="entry name" value="Homeodomain-like"/>
    <property type="match status" value="2"/>
</dbReference>
<dbReference type="Proteomes" id="UP000029995">
    <property type="component" value="Unassembled WGS sequence"/>
</dbReference>
<keyword evidence="3" id="KW-0804">Transcription</keyword>
<evidence type="ECO:0000256" key="2">
    <source>
        <dbReference type="ARBA" id="ARBA00023125"/>
    </source>
</evidence>
<evidence type="ECO:0000256" key="1">
    <source>
        <dbReference type="ARBA" id="ARBA00023015"/>
    </source>
</evidence>
<dbReference type="RefSeq" id="WP_034843704.1">
    <property type="nucleotide sequence ID" value="NZ_JANX01000333.1"/>
</dbReference>
<evidence type="ECO:0000259" key="4">
    <source>
        <dbReference type="PROSITE" id="PS01124"/>
    </source>
</evidence>
<proteinExistence type="predicted"/>
<organism evidence="5 6">
    <name type="scientific">Inquilinus limosus MP06</name>
    <dbReference type="NCBI Taxonomy" id="1398085"/>
    <lineage>
        <taxon>Bacteria</taxon>
        <taxon>Pseudomonadati</taxon>
        <taxon>Pseudomonadota</taxon>
        <taxon>Alphaproteobacteria</taxon>
        <taxon>Rhodospirillales</taxon>
        <taxon>Rhodospirillaceae</taxon>
        <taxon>Inquilinus</taxon>
    </lineage>
</organism>
<dbReference type="InterPro" id="IPR018060">
    <property type="entry name" value="HTH_AraC"/>
</dbReference>